<organism evidence="2 3">
    <name type="scientific">Yarrowia lipolytica</name>
    <name type="common">Candida lipolytica</name>
    <dbReference type="NCBI Taxonomy" id="4952"/>
    <lineage>
        <taxon>Eukaryota</taxon>
        <taxon>Fungi</taxon>
        <taxon>Dikarya</taxon>
        <taxon>Ascomycota</taxon>
        <taxon>Saccharomycotina</taxon>
        <taxon>Dipodascomycetes</taxon>
        <taxon>Dipodascales</taxon>
        <taxon>Dipodascales incertae sedis</taxon>
        <taxon>Yarrowia</taxon>
    </lineage>
</organism>
<gene>
    <name evidence="2" type="ORF">YALI1_D00412g</name>
</gene>
<evidence type="ECO:0000313" key="2">
    <source>
        <dbReference type="EMBL" id="AOW03376.1"/>
    </source>
</evidence>
<dbReference type="VEuPathDB" id="FungiDB:YALI1_D00412g"/>
<protein>
    <submittedName>
        <fullName evidence="2">Uncharacterized protein</fullName>
    </submittedName>
</protein>
<feature type="region of interest" description="Disordered" evidence="1">
    <location>
        <begin position="13"/>
        <end position="45"/>
    </location>
</feature>
<sequence length="99" mass="10891">MIPTKICTQAVEQGKNTEYSAPPGSHKHGCSTEAQAHNSDQRDRTCQVHLTRGEITNRGTKKKSVPQPAVYRFHIDLSPVSTLQFSEVVILKGSSSNRS</sequence>
<dbReference type="Proteomes" id="UP000182444">
    <property type="component" value="Chromosome 1D"/>
</dbReference>
<dbReference type="GeneID" id="94583177"/>
<dbReference type="EMBL" id="CP017556">
    <property type="protein sequence ID" value="AOW03376.1"/>
    <property type="molecule type" value="Genomic_DNA"/>
</dbReference>
<proteinExistence type="predicted"/>
<name>A0A1D8NCL3_YARLL</name>
<evidence type="ECO:0000313" key="3">
    <source>
        <dbReference type="Proteomes" id="UP000182444"/>
    </source>
</evidence>
<reference evidence="2 3" key="1">
    <citation type="journal article" date="2016" name="PLoS ONE">
        <title>Sequence Assembly of Yarrowia lipolytica Strain W29/CLIB89 Shows Transposable Element Diversity.</title>
        <authorList>
            <person name="Magnan C."/>
            <person name="Yu J."/>
            <person name="Chang I."/>
            <person name="Jahn E."/>
            <person name="Kanomata Y."/>
            <person name="Wu J."/>
            <person name="Zeller M."/>
            <person name="Oakes M."/>
            <person name="Baldi P."/>
            <person name="Sandmeyer S."/>
        </authorList>
    </citation>
    <scope>NUCLEOTIDE SEQUENCE [LARGE SCALE GENOMIC DNA]</scope>
    <source>
        <strain evidence="3">CLIB89(W29)</strain>
    </source>
</reference>
<dbReference type="RefSeq" id="XP_068138654.1">
    <property type="nucleotide sequence ID" value="XM_068282553.1"/>
</dbReference>
<evidence type="ECO:0000256" key="1">
    <source>
        <dbReference type="SAM" id="MobiDB-lite"/>
    </source>
</evidence>
<accession>A0A1D8NCL3</accession>
<dbReference type="AlphaFoldDB" id="A0A1D8NCL3"/>